<dbReference type="Gene3D" id="2.60.120.380">
    <property type="match status" value="1"/>
</dbReference>
<feature type="non-terminal residue" evidence="1">
    <location>
        <position position="1"/>
    </location>
</feature>
<accession>X0Y8B9</accession>
<reference evidence="1" key="1">
    <citation type="journal article" date="2014" name="Front. Microbiol.">
        <title>High frequency of phylogenetically diverse reductive dehalogenase-homologous genes in deep subseafloor sedimentary metagenomes.</title>
        <authorList>
            <person name="Kawai M."/>
            <person name="Futagami T."/>
            <person name="Toyoda A."/>
            <person name="Takaki Y."/>
            <person name="Nishi S."/>
            <person name="Hori S."/>
            <person name="Arai W."/>
            <person name="Tsubouchi T."/>
            <person name="Morono Y."/>
            <person name="Uchiyama I."/>
            <person name="Ito T."/>
            <person name="Fujiyama A."/>
            <person name="Inagaki F."/>
            <person name="Takami H."/>
        </authorList>
    </citation>
    <scope>NUCLEOTIDE SEQUENCE</scope>
    <source>
        <strain evidence="1">Expedition CK06-06</strain>
    </source>
</reference>
<protein>
    <submittedName>
        <fullName evidence="1">Uncharacterized protein</fullName>
    </submittedName>
</protein>
<organism evidence="1">
    <name type="scientific">marine sediment metagenome</name>
    <dbReference type="NCBI Taxonomy" id="412755"/>
    <lineage>
        <taxon>unclassified sequences</taxon>
        <taxon>metagenomes</taxon>
        <taxon>ecological metagenomes</taxon>
    </lineage>
</organism>
<dbReference type="EMBL" id="BARS01042838">
    <property type="protein sequence ID" value="GAG33146.1"/>
    <property type="molecule type" value="Genomic_DNA"/>
</dbReference>
<gene>
    <name evidence="1" type="ORF">S01H1_64944</name>
</gene>
<dbReference type="AlphaFoldDB" id="X0Y8B9"/>
<proteinExistence type="predicted"/>
<feature type="non-terminal residue" evidence="1">
    <location>
        <position position="251"/>
    </location>
</feature>
<comment type="caution">
    <text evidence="1">The sequence shown here is derived from an EMBL/GenBank/DDBJ whole genome shotgun (WGS) entry which is preliminary data.</text>
</comment>
<evidence type="ECO:0000313" key="1">
    <source>
        <dbReference type="EMBL" id="GAG33146.1"/>
    </source>
</evidence>
<name>X0Y8B9_9ZZZZ</name>
<sequence>NKWSSNSAAQLVDGEYRQKDSMDSAEGLYIGLAPYRIYGDLDGDSLEDALVVLVAEPGDSVPFYNLVAVLNKGGTPYPLAPKSLGERISIRSIAIPDGEVVVDIDVFAPDDPACCPSQSKRLIFRYAGKDLELVEETDLPSAQVSGNLDVSPQRIFSKPGANSKTFTRQIAFNEIDSYVLRALAGQRMDVKVDSPHDNVLLSIKGEEDGTVLASIKTELTNWSGEIPTTQDYTIRAVSVGSGTEYDLGITI</sequence>